<feature type="chain" id="PRO_5004029245" evidence="1">
    <location>
        <begin position="19"/>
        <end position="188"/>
    </location>
</feature>
<dbReference type="PANTHER" id="PTHR38123">
    <property type="entry name" value="CELL WALL SERINE-THREONINE-RICH GALACTOMANNOPROTEIN MP1 (AFU_ORTHOLOGUE AFUA_4G03240)"/>
    <property type="match status" value="1"/>
</dbReference>
<reference evidence="3" key="1">
    <citation type="journal article" date="2012" name="PLoS Genet.">
        <title>The genomes of the fungal plant pathogens Cladosporium fulvum and Dothistroma septosporum reveal adaptation to different hosts and lifestyles but also signatures of common ancestry.</title>
        <authorList>
            <person name="de Wit P.J.G.M."/>
            <person name="van der Burgt A."/>
            <person name="Oekmen B."/>
            <person name="Stergiopoulos I."/>
            <person name="Abd-Elsalam K.A."/>
            <person name="Aerts A.L."/>
            <person name="Bahkali A.H."/>
            <person name="Beenen H.G."/>
            <person name="Chettri P."/>
            <person name="Cox M.P."/>
            <person name="Datema E."/>
            <person name="de Vries R.P."/>
            <person name="Dhillon B."/>
            <person name="Ganley A.R."/>
            <person name="Griffiths S.A."/>
            <person name="Guo Y."/>
            <person name="Hamelin R.C."/>
            <person name="Henrissat B."/>
            <person name="Kabir M.S."/>
            <person name="Jashni M.K."/>
            <person name="Kema G."/>
            <person name="Klaubauf S."/>
            <person name="Lapidus A."/>
            <person name="Levasseur A."/>
            <person name="Lindquist E."/>
            <person name="Mehrabi R."/>
            <person name="Ohm R.A."/>
            <person name="Owen T.J."/>
            <person name="Salamov A."/>
            <person name="Schwelm A."/>
            <person name="Schijlen E."/>
            <person name="Sun H."/>
            <person name="van den Burg H.A."/>
            <person name="van Ham R.C.H.J."/>
            <person name="Zhang S."/>
            <person name="Goodwin S.B."/>
            <person name="Grigoriev I.V."/>
            <person name="Collemare J."/>
            <person name="Bradshaw R.E."/>
        </authorList>
    </citation>
    <scope>NUCLEOTIDE SEQUENCE [LARGE SCALE GENOMIC DNA]</scope>
    <source>
        <strain evidence="3">NZE10 / CBS 128990</strain>
    </source>
</reference>
<dbReference type="OMA" id="ISYDHDT"/>
<dbReference type="InterPro" id="IPR021054">
    <property type="entry name" value="Cell_wall_mannoprotein_1"/>
</dbReference>
<protein>
    <submittedName>
        <fullName evidence="2">Uncharacterized protein</fullName>
    </submittedName>
</protein>
<dbReference type="EMBL" id="KB446546">
    <property type="protein sequence ID" value="EME38897.1"/>
    <property type="molecule type" value="Genomic_DNA"/>
</dbReference>
<dbReference type="Proteomes" id="UP000016933">
    <property type="component" value="Unassembled WGS sequence"/>
</dbReference>
<dbReference type="AlphaFoldDB" id="M2XHH7"/>
<keyword evidence="3" id="KW-1185">Reference proteome</keyword>
<feature type="signal peptide" evidence="1">
    <location>
        <begin position="1"/>
        <end position="18"/>
    </location>
</feature>
<evidence type="ECO:0000313" key="3">
    <source>
        <dbReference type="Proteomes" id="UP000016933"/>
    </source>
</evidence>
<dbReference type="HOGENOM" id="CLU_1441629_0_0_1"/>
<proteinExistence type="predicted"/>
<evidence type="ECO:0000313" key="2">
    <source>
        <dbReference type="EMBL" id="EME38897.1"/>
    </source>
</evidence>
<keyword evidence="1" id="KW-0732">Signal</keyword>
<dbReference type="Pfam" id="PF12296">
    <property type="entry name" value="HsbA"/>
    <property type="match status" value="1"/>
</dbReference>
<reference evidence="2 3" key="2">
    <citation type="journal article" date="2012" name="PLoS Pathog.">
        <title>Diverse lifestyles and strategies of plant pathogenesis encoded in the genomes of eighteen Dothideomycetes fungi.</title>
        <authorList>
            <person name="Ohm R.A."/>
            <person name="Feau N."/>
            <person name="Henrissat B."/>
            <person name="Schoch C.L."/>
            <person name="Horwitz B.A."/>
            <person name="Barry K.W."/>
            <person name="Condon B.J."/>
            <person name="Copeland A.C."/>
            <person name="Dhillon B."/>
            <person name="Glaser F."/>
            <person name="Hesse C.N."/>
            <person name="Kosti I."/>
            <person name="LaButti K."/>
            <person name="Lindquist E.A."/>
            <person name="Lucas S."/>
            <person name="Salamov A.A."/>
            <person name="Bradshaw R.E."/>
            <person name="Ciuffetti L."/>
            <person name="Hamelin R.C."/>
            <person name="Kema G.H.J."/>
            <person name="Lawrence C."/>
            <person name="Scott J.A."/>
            <person name="Spatafora J.W."/>
            <person name="Turgeon B.G."/>
            <person name="de Wit P.J.G.M."/>
            <person name="Zhong S."/>
            <person name="Goodwin S.B."/>
            <person name="Grigoriev I.V."/>
        </authorList>
    </citation>
    <scope>NUCLEOTIDE SEQUENCE [LARGE SCALE GENOMIC DNA]</scope>
    <source>
        <strain evidence="3">NZE10 / CBS 128990</strain>
    </source>
</reference>
<evidence type="ECO:0000256" key="1">
    <source>
        <dbReference type="SAM" id="SignalP"/>
    </source>
</evidence>
<accession>M2XHH7</accession>
<dbReference type="PANTHER" id="PTHR38123:SF1">
    <property type="entry name" value="HYDROPHOBIC SURFACE BINDING PROTEIN"/>
    <property type="match status" value="1"/>
</dbReference>
<dbReference type="eggNOG" id="ENOG502RFVC">
    <property type="taxonomic scope" value="Eukaryota"/>
</dbReference>
<organism evidence="2 3">
    <name type="scientific">Dothistroma septosporum (strain NZE10 / CBS 128990)</name>
    <name type="common">Red band needle blight fungus</name>
    <name type="synonym">Mycosphaerella pini</name>
    <dbReference type="NCBI Taxonomy" id="675120"/>
    <lineage>
        <taxon>Eukaryota</taxon>
        <taxon>Fungi</taxon>
        <taxon>Dikarya</taxon>
        <taxon>Ascomycota</taxon>
        <taxon>Pezizomycotina</taxon>
        <taxon>Dothideomycetes</taxon>
        <taxon>Dothideomycetidae</taxon>
        <taxon>Mycosphaerellales</taxon>
        <taxon>Mycosphaerellaceae</taxon>
        <taxon>Dothistroma</taxon>
    </lineage>
</organism>
<gene>
    <name evidence="2" type="ORF">DOTSEDRAFT_66880</name>
</gene>
<dbReference type="OrthoDB" id="2422134at2759"/>
<dbReference type="Gene3D" id="1.20.1280.140">
    <property type="match status" value="1"/>
</dbReference>
<dbReference type="GO" id="GO:0005576">
    <property type="term" value="C:extracellular region"/>
    <property type="evidence" value="ECO:0007669"/>
    <property type="project" value="TreeGrafter"/>
</dbReference>
<sequence length="188" mass="19952">MVLFARILTLATACLAAATPVIDRDAGTDLLIKDLQRLDRAIKTITSAANSYTGGAAGYGAIRESFSEVNRTNRIAYYDAMTIKPQSIPDSDRIIAVVANPIQPDITDAVNALIAKKDEIDASGFMKETADGLNLISYDHDTLSLIAVAPKLDPATIPAATPPVLTIDLDWRRGVAAFGGLPLAPITM</sequence>
<name>M2XHH7_DOTSN</name>